<sequence>MHSPTFPFSPCSSCVHTIAGEQAISIDVPCFQFTSDPFHGEREQKEKVRRECCVSEPSITDLHRHEPLVTGELHHVTGDQDASIVAMFEKSLFSFTNLVRLNLAENSFTGGTDSPVDLTES</sequence>
<reference evidence="1 2" key="2">
    <citation type="journal article" date="2018" name="Hortic Res">
        <title>Improved Brassica rapa reference genome by single-molecule sequencing and chromosome conformation capture technologies.</title>
        <authorList>
            <person name="Zhang L."/>
            <person name="Cai X."/>
            <person name="Wu J."/>
            <person name="Liu M."/>
            <person name="Grob S."/>
            <person name="Cheng F."/>
            <person name="Liang J."/>
            <person name="Cai C."/>
            <person name="Liu Z."/>
            <person name="Liu B."/>
            <person name="Wang F."/>
            <person name="Li S."/>
            <person name="Liu F."/>
            <person name="Li X."/>
            <person name="Cheng L."/>
            <person name="Yang W."/>
            <person name="Li M.H."/>
            <person name="Grossniklaus U."/>
            <person name="Zheng H."/>
            <person name="Wang X."/>
        </authorList>
    </citation>
    <scope>NUCLEOTIDE SEQUENCE [LARGE SCALE GENOMIC DNA]</scope>
    <source>
        <strain evidence="1 2">cv. Chiifu-401-42</strain>
    </source>
</reference>
<accession>M4DS67</accession>
<dbReference type="HOGENOM" id="CLU_2041343_0_0_1"/>
<dbReference type="InParanoid" id="M4DS67"/>
<organism evidence="1 2">
    <name type="scientific">Brassica campestris</name>
    <name type="common">Field mustard</name>
    <dbReference type="NCBI Taxonomy" id="3711"/>
    <lineage>
        <taxon>Eukaryota</taxon>
        <taxon>Viridiplantae</taxon>
        <taxon>Streptophyta</taxon>
        <taxon>Embryophyta</taxon>
        <taxon>Tracheophyta</taxon>
        <taxon>Spermatophyta</taxon>
        <taxon>Magnoliopsida</taxon>
        <taxon>eudicotyledons</taxon>
        <taxon>Gunneridae</taxon>
        <taxon>Pentapetalae</taxon>
        <taxon>rosids</taxon>
        <taxon>malvids</taxon>
        <taxon>Brassicales</taxon>
        <taxon>Brassicaceae</taxon>
        <taxon>Brassiceae</taxon>
        <taxon>Brassica</taxon>
    </lineage>
</organism>
<protein>
    <submittedName>
        <fullName evidence="1">Uncharacterized protein</fullName>
    </submittedName>
</protein>
<dbReference type="Gramene" id="Bra019360.1">
    <property type="protein sequence ID" value="Bra019360.1-P"/>
    <property type="gene ID" value="Bra019360"/>
</dbReference>
<name>M4DS67_BRACM</name>
<reference evidence="1" key="3">
    <citation type="submission" date="2023-03" db="UniProtKB">
        <authorList>
            <consortium name="EnsemblPlants"/>
        </authorList>
    </citation>
    <scope>IDENTIFICATION</scope>
    <source>
        <strain evidence="1">cv. Chiifu-401-42</strain>
    </source>
</reference>
<dbReference type="AlphaFoldDB" id="M4DS67"/>
<evidence type="ECO:0000313" key="2">
    <source>
        <dbReference type="Proteomes" id="UP000011750"/>
    </source>
</evidence>
<proteinExistence type="predicted"/>
<reference evidence="1 2" key="1">
    <citation type="journal article" date="2011" name="Nat. Genet.">
        <title>The genome of the mesopolyploid crop species Brassica rapa.</title>
        <authorList>
            <consortium name="Brassica rapa Genome Sequencing Project Consortium"/>
            <person name="Wang X."/>
            <person name="Wang H."/>
            <person name="Wang J."/>
            <person name="Sun R."/>
            <person name="Wu J."/>
            <person name="Liu S."/>
            <person name="Bai Y."/>
            <person name="Mun J.H."/>
            <person name="Bancroft I."/>
            <person name="Cheng F."/>
            <person name="Huang S."/>
            <person name="Li X."/>
            <person name="Hua W."/>
            <person name="Wang J."/>
            <person name="Wang X."/>
            <person name="Freeling M."/>
            <person name="Pires J.C."/>
            <person name="Paterson A.H."/>
            <person name="Chalhoub B."/>
            <person name="Wang B."/>
            <person name="Hayward A."/>
            <person name="Sharpe A.G."/>
            <person name="Park B.S."/>
            <person name="Weisshaar B."/>
            <person name="Liu B."/>
            <person name="Li B."/>
            <person name="Liu B."/>
            <person name="Tong C."/>
            <person name="Song C."/>
            <person name="Duran C."/>
            <person name="Peng C."/>
            <person name="Geng C."/>
            <person name="Koh C."/>
            <person name="Lin C."/>
            <person name="Edwards D."/>
            <person name="Mu D."/>
            <person name="Shen D."/>
            <person name="Soumpourou E."/>
            <person name="Li F."/>
            <person name="Fraser F."/>
            <person name="Conant G."/>
            <person name="Lassalle G."/>
            <person name="King G.J."/>
            <person name="Bonnema G."/>
            <person name="Tang H."/>
            <person name="Wang H."/>
            <person name="Belcram H."/>
            <person name="Zhou H."/>
            <person name="Hirakawa H."/>
            <person name="Abe H."/>
            <person name="Guo H."/>
            <person name="Wang H."/>
            <person name="Jin H."/>
            <person name="Parkin I.A."/>
            <person name="Batley J."/>
            <person name="Kim J.S."/>
            <person name="Just J."/>
            <person name="Li J."/>
            <person name="Xu J."/>
            <person name="Deng J."/>
            <person name="Kim J.A."/>
            <person name="Li J."/>
            <person name="Yu J."/>
            <person name="Meng J."/>
            <person name="Wang J."/>
            <person name="Min J."/>
            <person name="Poulain J."/>
            <person name="Wang J."/>
            <person name="Hatakeyama K."/>
            <person name="Wu K."/>
            <person name="Wang L."/>
            <person name="Fang L."/>
            <person name="Trick M."/>
            <person name="Links M.G."/>
            <person name="Zhao M."/>
            <person name="Jin M."/>
            <person name="Ramchiary N."/>
            <person name="Drou N."/>
            <person name="Berkman P.J."/>
            <person name="Cai Q."/>
            <person name="Huang Q."/>
            <person name="Li R."/>
            <person name="Tabata S."/>
            <person name="Cheng S."/>
            <person name="Zhang S."/>
            <person name="Zhang S."/>
            <person name="Huang S."/>
            <person name="Sato S."/>
            <person name="Sun S."/>
            <person name="Kwon S.J."/>
            <person name="Choi S.R."/>
            <person name="Lee T.H."/>
            <person name="Fan W."/>
            <person name="Zhao X."/>
            <person name="Tan X."/>
            <person name="Xu X."/>
            <person name="Wang Y."/>
            <person name="Qiu Y."/>
            <person name="Yin Y."/>
            <person name="Li Y."/>
            <person name="Du Y."/>
            <person name="Liao Y."/>
            <person name="Lim Y."/>
            <person name="Narusaka Y."/>
            <person name="Wang Y."/>
            <person name="Wang Z."/>
            <person name="Li Z."/>
            <person name="Wang Z."/>
            <person name="Xiong Z."/>
            <person name="Zhang Z."/>
        </authorList>
    </citation>
    <scope>NUCLEOTIDE SEQUENCE [LARGE SCALE GENOMIC DNA]</scope>
    <source>
        <strain evidence="1 2">cv. Chiifu-401-42</strain>
    </source>
</reference>
<dbReference type="Proteomes" id="UP000011750">
    <property type="component" value="Chromosome A03"/>
</dbReference>
<evidence type="ECO:0000313" key="1">
    <source>
        <dbReference type="EnsemblPlants" id="Bra019360.1-P"/>
    </source>
</evidence>
<dbReference type="EnsemblPlants" id="Bra019360.1">
    <property type="protein sequence ID" value="Bra019360.1-P"/>
    <property type="gene ID" value="Bra019360"/>
</dbReference>
<keyword evidence="2" id="KW-1185">Reference proteome</keyword>